<dbReference type="PANTHER" id="PTHR16529">
    <property type="entry name" value="CD177 ANTIGEN"/>
    <property type="match status" value="1"/>
</dbReference>
<reference evidence="7" key="2">
    <citation type="submission" date="2025-08" db="UniProtKB">
        <authorList>
            <consortium name="Ensembl"/>
        </authorList>
    </citation>
    <scope>IDENTIFICATION</scope>
    <source>
        <strain evidence="7">Brown Norway</strain>
    </source>
</reference>
<dbReference type="RGD" id="1584667">
    <property type="gene designation" value="Lypd10l1"/>
</dbReference>
<name>M0RAH8_RAT</name>
<dbReference type="OMA" id="CNTESNH"/>
<dbReference type="Proteomes" id="UP000002494">
    <property type="component" value="Chromosome 1"/>
</dbReference>
<dbReference type="AlphaFoldDB" id="M0RAH8"/>
<evidence type="ECO:0000313" key="7">
    <source>
        <dbReference type="Ensembl" id="ENSRNOP00000092930.1"/>
    </source>
</evidence>
<evidence type="ECO:0000256" key="3">
    <source>
        <dbReference type="ARBA" id="ARBA00022729"/>
    </source>
</evidence>
<dbReference type="GO" id="GO:0043315">
    <property type="term" value="P:positive regulation of neutrophil degranulation"/>
    <property type="evidence" value="ECO:0000318"/>
    <property type="project" value="GO_Central"/>
</dbReference>
<keyword evidence="4" id="KW-0472">Membrane</keyword>
<gene>
    <name evidence="7 9" type="primary">Lypd10l1</name>
    <name evidence="9" type="synonym">LOC681077</name>
</gene>
<dbReference type="GO" id="GO:0007159">
    <property type="term" value="P:leukocyte cell-cell adhesion"/>
    <property type="evidence" value="ECO:0000318"/>
    <property type="project" value="GO_Central"/>
</dbReference>
<sequence length="177" mass="18913">MGACHIQYALLLSLLGFLVPCSDMLTCNKGIMVKFGIGFTKTAVEWKSFENNIGAPKEICQETLLLIDVGNKSLILGSKGCSKPGEKKIKNVQVFSAGPGIVAASYAHFCDTELCNNATSTRVLLDSLSLAASSDPGTLQCPVCLQFQGFCTHNSNFVFCPKGTDCYTSQLTLRGGK</sequence>
<reference evidence="7" key="3">
    <citation type="submission" date="2025-09" db="UniProtKB">
        <authorList>
            <consortium name="Ensembl"/>
        </authorList>
    </citation>
    <scope>IDENTIFICATION</scope>
    <source>
        <strain evidence="7">Brown Norway</strain>
    </source>
</reference>
<protein>
    <submittedName>
        <fullName evidence="7">Ly6/PLAUR domain containing 10 like 1</fullName>
    </submittedName>
</protein>
<dbReference type="GeneTree" id="ENSGT00530000063351"/>
<organism evidence="7 8">
    <name type="scientific">Rattus norvegicus</name>
    <name type="common">Rat</name>
    <dbReference type="NCBI Taxonomy" id="10116"/>
    <lineage>
        <taxon>Eukaryota</taxon>
        <taxon>Metazoa</taxon>
        <taxon>Chordata</taxon>
        <taxon>Craniata</taxon>
        <taxon>Vertebrata</taxon>
        <taxon>Euteleostomi</taxon>
        <taxon>Mammalia</taxon>
        <taxon>Eutheria</taxon>
        <taxon>Euarchontoglires</taxon>
        <taxon>Glires</taxon>
        <taxon>Rodentia</taxon>
        <taxon>Myomorpha</taxon>
        <taxon>Muroidea</taxon>
        <taxon>Muridae</taxon>
        <taxon>Murinae</taxon>
        <taxon>Rattus</taxon>
    </lineage>
</organism>
<dbReference type="GO" id="GO:0045217">
    <property type="term" value="P:cell-cell junction maintenance"/>
    <property type="evidence" value="ECO:0000318"/>
    <property type="project" value="GO_Central"/>
</dbReference>
<dbReference type="InterPro" id="IPR016054">
    <property type="entry name" value="LY6_UPA_recep-like"/>
</dbReference>
<dbReference type="eggNOG" id="ENOG502ST5V">
    <property type="taxonomic scope" value="Eukaryota"/>
</dbReference>
<evidence type="ECO:0000313" key="9">
    <source>
        <dbReference type="RGD" id="1584667"/>
    </source>
</evidence>
<evidence type="ECO:0000256" key="1">
    <source>
        <dbReference type="ARBA" id="ARBA00004236"/>
    </source>
</evidence>
<dbReference type="InterPro" id="IPR051899">
    <property type="entry name" value="Fert-Immune_med_protein"/>
</dbReference>
<keyword evidence="8" id="KW-1185">Reference proteome</keyword>
<dbReference type="PANTHER" id="PTHR16529:SF9">
    <property type="entry name" value="LY6_PLAUR DOMAIN CONTAINING 10-RELATED"/>
    <property type="match status" value="1"/>
</dbReference>
<accession>M0RAH8</accession>
<keyword evidence="2" id="KW-1003">Cell membrane</keyword>
<evidence type="ECO:0000313" key="8">
    <source>
        <dbReference type="Proteomes" id="UP000002494"/>
    </source>
</evidence>
<dbReference type="Pfam" id="PF00021">
    <property type="entry name" value="UPAR_LY6"/>
    <property type="match status" value="2"/>
</dbReference>
<dbReference type="FunCoup" id="M0RAH8">
    <property type="interactions" value="50"/>
</dbReference>
<evidence type="ECO:0000256" key="5">
    <source>
        <dbReference type="ARBA" id="ARBA00023180"/>
    </source>
</evidence>
<dbReference type="Ensembl" id="ENSRNOT00000105979.2">
    <property type="protein sequence ID" value="ENSRNOP00000092930.1"/>
    <property type="gene ID" value="ENSRNOG00000067391.2"/>
</dbReference>
<dbReference type="GO" id="GO:0044853">
    <property type="term" value="C:plasma membrane raft"/>
    <property type="evidence" value="ECO:0000318"/>
    <property type="project" value="GO_Central"/>
</dbReference>
<evidence type="ECO:0000256" key="4">
    <source>
        <dbReference type="ARBA" id="ARBA00023136"/>
    </source>
</evidence>
<dbReference type="STRING" id="10116.ENSRNOP00000065075"/>
<keyword evidence="3" id="KW-0732">Signal</keyword>
<dbReference type="GO" id="GO:2001044">
    <property type="term" value="P:regulation of integrin-mediated signaling pathway"/>
    <property type="evidence" value="ECO:0000318"/>
    <property type="project" value="GO_Central"/>
</dbReference>
<comment type="subcellular location">
    <subcellularLocation>
        <location evidence="1">Cell membrane</location>
    </subcellularLocation>
</comment>
<dbReference type="SMR" id="M0RAH8"/>
<proteinExistence type="predicted"/>
<dbReference type="PaxDb" id="10116-ENSRNOP00000065075"/>
<feature type="domain" description="UPAR/Ly6" evidence="6">
    <location>
        <begin position="138"/>
        <end position="176"/>
    </location>
</feature>
<evidence type="ECO:0000256" key="2">
    <source>
        <dbReference type="ARBA" id="ARBA00022475"/>
    </source>
</evidence>
<dbReference type="Bgee" id="ENSRNOG00000045922">
    <property type="expression patterns" value="Expressed in thymus and 1 other cell type or tissue"/>
</dbReference>
<dbReference type="InParanoid" id="M0RAH8"/>
<keyword evidence="5" id="KW-0325">Glycoprotein</keyword>
<reference evidence="7" key="1">
    <citation type="submission" date="2024-01" db="EMBL/GenBank/DDBJ databases">
        <title>GRCr8: a new rat reference genome assembly contstructed from accurate long reads and long range scaffolding.</title>
        <authorList>
            <person name="Doris P.A."/>
            <person name="Kalbfleisch T."/>
            <person name="Li K."/>
            <person name="Howe K."/>
            <person name="Wood J."/>
        </authorList>
    </citation>
    <scope>NUCLEOTIDE SEQUENCE [LARGE SCALE GENOMIC DNA]</scope>
    <source>
        <strain evidence="7">Brown Norway</strain>
    </source>
</reference>
<evidence type="ECO:0000259" key="6">
    <source>
        <dbReference type="Pfam" id="PF00021"/>
    </source>
</evidence>
<dbReference type="AGR" id="RGD:1584667"/>
<feature type="domain" description="UPAR/Ly6" evidence="6">
    <location>
        <begin position="56"/>
        <end position="117"/>
    </location>
</feature>
<dbReference type="GO" id="GO:0098742">
    <property type="term" value="P:cell-cell adhesion via plasma-membrane adhesion molecules"/>
    <property type="evidence" value="ECO:0000318"/>
    <property type="project" value="GO_Central"/>
</dbReference>
<dbReference type="CDD" id="cd23624">
    <property type="entry name" value="TFP_LU_ECD_CD177_rpt3"/>
    <property type="match status" value="1"/>
</dbReference>